<proteinExistence type="predicted"/>
<gene>
    <name evidence="1" type="ORF">L9F63_020196</name>
</gene>
<dbReference type="AlphaFoldDB" id="A0AAD8EDC5"/>
<feature type="non-terminal residue" evidence="1">
    <location>
        <position position="1"/>
    </location>
</feature>
<keyword evidence="2" id="KW-1185">Reference proteome</keyword>
<organism evidence="1 2">
    <name type="scientific">Diploptera punctata</name>
    <name type="common">Pacific beetle cockroach</name>
    <dbReference type="NCBI Taxonomy" id="6984"/>
    <lineage>
        <taxon>Eukaryota</taxon>
        <taxon>Metazoa</taxon>
        <taxon>Ecdysozoa</taxon>
        <taxon>Arthropoda</taxon>
        <taxon>Hexapoda</taxon>
        <taxon>Insecta</taxon>
        <taxon>Pterygota</taxon>
        <taxon>Neoptera</taxon>
        <taxon>Polyneoptera</taxon>
        <taxon>Dictyoptera</taxon>
        <taxon>Blattodea</taxon>
        <taxon>Blaberoidea</taxon>
        <taxon>Blaberidae</taxon>
        <taxon>Diplopterinae</taxon>
        <taxon>Diploptera</taxon>
    </lineage>
</organism>
<reference evidence="1" key="1">
    <citation type="journal article" date="2023" name="IScience">
        <title>Live-bearing cockroach genome reveals convergent evolutionary mechanisms linked to viviparity in insects and beyond.</title>
        <authorList>
            <person name="Fouks B."/>
            <person name="Harrison M.C."/>
            <person name="Mikhailova A.A."/>
            <person name="Marchal E."/>
            <person name="English S."/>
            <person name="Carruthers M."/>
            <person name="Jennings E.C."/>
            <person name="Chiamaka E.L."/>
            <person name="Frigard R.A."/>
            <person name="Pippel M."/>
            <person name="Attardo G.M."/>
            <person name="Benoit J.B."/>
            <person name="Bornberg-Bauer E."/>
            <person name="Tobe S.S."/>
        </authorList>
    </citation>
    <scope>NUCLEOTIDE SEQUENCE</scope>
    <source>
        <strain evidence="1">Stay&amp;Tobe</strain>
    </source>
</reference>
<reference evidence="1" key="2">
    <citation type="submission" date="2023-05" db="EMBL/GenBank/DDBJ databases">
        <authorList>
            <person name="Fouks B."/>
        </authorList>
    </citation>
    <scope>NUCLEOTIDE SEQUENCE</scope>
    <source>
        <strain evidence="1">Stay&amp;Tobe</strain>
        <tissue evidence="1">Testes</tissue>
    </source>
</reference>
<feature type="non-terminal residue" evidence="1">
    <location>
        <position position="280"/>
    </location>
</feature>
<evidence type="ECO:0000313" key="1">
    <source>
        <dbReference type="EMBL" id="KAJ9586153.1"/>
    </source>
</evidence>
<protein>
    <submittedName>
        <fullName evidence="1">Uncharacterized protein</fullName>
    </submittedName>
</protein>
<accession>A0AAD8EDC5</accession>
<comment type="caution">
    <text evidence="1">The sequence shown here is derived from an EMBL/GenBank/DDBJ whole genome shotgun (WGS) entry which is preliminary data.</text>
</comment>
<evidence type="ECO:0000313" key="2">
    <source>
        <dbReference type="Proteomes" id="UP001233999"/>
    </source>
</evidence>
<dbReference type="Proteomes" id="UP001233999">
    <property type="component" value="Unassembled WGS sequence"/>
</dbReference>
<sequence>YKSRYFKVNICRHSVKVLSVDVCRFQSSVLNINIWVKNSQNESNFNEDFSTCADINSRIEDINTASKFSTCVYKDTYFLTPADINKEISTCAGTNQESRIITEFNPMFPTSDMNQVVSIRMKNSQHLRSYQTSSDTGCSQKKGILKVYMEIGKVMDLKIVTSSDFGPEFSMPTYGSRVLNYFRDFNEEFSTYTNEEFPKIADFNPTLIQRGSDISGREPYLAVCRNVLAQGKLHEILSHGLEHIFLPSSNIWAMEDFTKCVLFSLLYTADAIYEYRLPAQ</sequence>
<name>A0AAD8EDC5_DIPPU</name>
<dbReference type="EMBL" id="JASPKZ010007197">
    <property type="protein sequence ID" value="KAJ9586153.1"/>
    <property type="molecule type" value="Genomic_DNA"/>
</dbReference>